<dbReference type="SUPFAM" id="SSF47571">
    <property type="entry name" value="Cloroperoxidase"/>
    <property type="match status" value="1"/>
</dbReference>
<evidence type="ECO:0000256" key="4">
    <source>
        <dbReference type="ARBA" id="ARBA00022723"/>
    </source>
</evidence>
<dbReference type="Pfam" id="PF01328">
    <property type="entry name" value="Peroxidase_2"/>
    <property type="match status" value="1"/>
</dbReference>
<organism evidence="9 10">
    <name type="scientific">Mycena metata</name>
    <dbReference type="NCBI Taxonomy" id="1033252"/>
    <lineage>
        <taxon>Eukaryota</taxon>
        <taxon>Fungi</taxon>
        <taxon>Dikarya</taxon>
        <taxon>Basidiomycota</taxon>
        <taxon>Agaricomycotina</taxon>
        <taxon>Agaricomycetes</taxon>
        <taxon>Agaricomycetidae</taxon>
        <taxon>Agaricales</taxon>
        <taxon>Marasmiineae</taxon>
        <taxon>Mycenaceae</taxon>
        <taxon>Mycena</taxon>
    </lineage>
</organism>
<dbReference type="InterPro" id="IPR000028">
    <property type="entry name" value="Chloroperoxidase"/>
</dbReference>
<dbReference type="EMBL" id="JARKIB010000113">
    <property type="protein sequence ID" value="KAJ7738117.1"/>
    <property type="molecule type" value="Genomic_DNA"/>
</dbReference>
<evidence type="ECO:0000259" key="8">
    <source>
        <dbReference type="PROSITE" id="PS51405"/>
    </source>
</evidence>
<evidence type="ECO:0000256" key="5">
    <source>
        <dbReference type="ARBA" id="ARBA00023002"/>
    </source>
</evidence>
<feature type="domain" description="Heme haloperoxidase family profile" evidence="8">
    <location>
        <begin position="41"/>
        <end position="298"/>
    </location>
</feature>
<sequence>MLAPLLLLITGCRAFPSSTFVEAHARSSGFDSTAQYIDVTGAHRYVAPGPTDFRGPCPGLNALANHNFIPHNGTVALQNSIDASMQVFGMSPVVATAAGLLGALYAGNLADLSFPYSIGDTPPTTILGGLLGALGLFGPPQGLSHTHNQFESDSSATRGDAFQFNGNGYDLQMPAFVELYNRQNESSTANYDRDVIFAHRVQRLHDSKQQNGRFFYGPVQAVFSSLTNLLVYGLMSNHSTEYPDGILSNDLLKSLYGITGPNGAFVYERGTEQIPGGWYRRPIDNPYSATGVLTDLAALTLYSPETAVFGGNTGEPNTFAPLDISGFTQGTYTAASLLEGNNLACFLFQATQLLLPLGLVGLEGIALGLLDQLIAALGDILAGITCPELAGVDSSMLEQYPGYQDSSHPV</sequence>
<comment type="cofactor">
    <cofactor evidence="1">
        <name>heme b</name>
        <dbReference type="ChEBI" id="CHEBI:60344"/>
    </cofactor>
</comment>
<evidence type="ECO:0000256" key="1">
    <source>
        <dbReference type="ARBA" id="ARBA00001970"/>
    </source>
</evidence>
<dbReference type="PROSITE" id="PS51405">
    <property type="entry name" value="HEME_HALOPEROXIDASE"/>
    <property type="match status" value="1"/>
</dbReference>
<dbReference type="GO" id="GO:0046872">
    <property type="term" value="F:metal ion binding"/>
    <property type="evidence" value="ECO:0007669"/>
    <property type="project" value="UniProtKB-KW"/>
</dbReference>
<keyword evidence="6" id="KW-0408">Iron</keyword>
<dbReference type="InterPro" id="IPR036851">
    <property type="entry name" value="Chloroperoxidase-like_sf"/>
</dbReference>
<dbReference type="Proteomes" id="UP001215598">
    <property type="component" value="Unassembled WGS sequence"/>
</dbReference>
<keyword evidence="10" id="KW-1185">Reference proteome</keyword>
<evidence type="ECO:0000256" key="7">
    <source>
        <dbReference type="ARBA" id="ARBA00025795"/>
    </source>
</evidence>
<comment type="similarity">
    <text evidence="7">Belongs to the chloroperoxidase family.</text>
</comment>
<evidence type="ECO:0000313" key="9">
    <source>
        <dbReference type="EMBL" id="KAJ7738117.1"/>
    </source>
</evidence>
<gene>
    <name evidence="9" type="ORF">B0H16DRAFT_1424973</name>
</gene>
<accession>A0AAD7IAX7</accession>
<reference evidence="9" key="1">
    <citation type="submission" date="2023-03" db="EMBL/GenBank/DDBJ databases">
        <title>Massive genome expansion in bonnet fungi (Mycena s.s.) driven by repeated elements and novel gene families across ecological guilds.</title>
        <authorList>
            <consortium name="Lawrence Berkeley National Laboratory"/>
            <person name="Harder C.B."/>
            <person name="Miyauchi S."/>
            <person name="Viragh M."/>
            <person name="Kuo A."/>
            <person name="Thoen E."/>
            <person name="Andreopoulos B."/>
            <person name="Lu D."/>
            <person name="Skrede I."/>
            <person name="Drula E."/>
            <person name="Henrissat B."/>
            <person name="Morin E."/>
            <person name="Kohler A."/>
            <person name="Barry K."/>
            <person name="LaButti K."/>
            <person name="Morin E."/>
            <person name="Salamov A."/>
            <person name="Lipzen A."/>
            <person name="Mereny Z."/>
            <person name="Hegedus B."/>
            <person name="Baldrian P."/>
            <person name="Stursova M."/>
            <person name="Weitz H."/>
            <person name="Taylor A."/>
            <person name="Grigoriev I.V."/>
            <person name="Nagy L.G."/>
            <person name="Martin F."/>
            <person name="Kauserud H."/>
        </authorList>
    </citation>
    <scope>NUCLEOTIDE SEQUENCE</scope>
    <source>
        <strain evidence="9">CBHHK182m</strain>
    </source>
</reference>
<keyword evidence="5" id="KW-0560">Oxidoreductase</keyword>
<dbReference type="PANTHER" id="PTHR33577">
    <property type="entry name" value="STERIGMATOCYSTIN BIOSYNTHESIS PEROXIDASE STCC-RELATED"/>
    <property type="match status" value="1"/>
</dbReference>
<protein>
    <submittedName>
        <fullName evidence="9">Oxidase-like protein</fullName>
    </submittedName>
</protein>
<evidence type="ECO:0000256" key="6">
    <source>
        <dbReference type="ARBA" id="ARBA00023004"/>
    </source>
</evidence>
<proteinExistence type="inferred from homology"/>
<dbReference type="PANTHER" id="PTHR33577:SF1">
    <property type="entry name" value="HEME HALOPEROXIDASE FAMILY PROFILE DOMAIN-CONTAINING PROTEIN"/>
    <property type="match status" value="1"/>
</dbReference>
<keyword evidence="4" id="KW-0479">Metal-binding</keyword>
<evidence type="ECO:0000256" key="3">
    <source>
        <dbReference type="ARBA" id="ARBA00022617"/>
    </source>
</evidence>
<name>A0AAD7IAX7_9AGAR</name>
<dbReference type="Gene3D" id="1.10.489.10">
    <property type="entry name" value="Chloroperoxidase-like"/>
    <property type="match status" value="1"/>
</dbReference>
<keyword evidence="2" id="KW-0575">Peroxidase</keyword>
<dbReference type="GO" id="GO:0004601">
    <property type="term" value="F:peroxidase activity"/>
    <property type="evidence" value="ECO:0007669"/>
    <property type="project" value="UniProtKB-KW"/>
</dbReference>
<dbReference type="AlphaFoldDB" id="A0AAD7IAX7"/>
<keyword evidence="3" id="KW-0349">Heme</keyword>
<evidence type="ECO:0000256" key="2">
    <source>
        <dbReference type="ARBA" id="ARBA00022559"/>
    </source>
</evidence>
<comment type="caution">
    <text evidence="9">The sequence shown here is derived from an EMBL/GenBank/DDBJ whole genome shotgun (WGS) entry which is preliminary data.</text>
</comment>
<evidence type="ECO:0000313" key="10">
    <source>
        <dbReference type="Proteomes" id="UP001215598"/>
    </source>
</evidence>